<dbReference type="Pfam" id="PF02632">
    <property type="entry name" value="BioY"/>
    <property type="match status" value="1"/>
</dbReference>
<dbReference type="Gene3D" id="1.10.1760.20">
    <property type="match status" value="1"/>
</dbReference>
<dbReference type="PIRSF" id="PIRSF016661">
    <property type="entry name" value="BioY"/>
    <property type="match status" value="1"/>
</dbReference>
<gene>
    <name evidence="3" type="ORF">MSBRW_0417</name>
</gene>
<evidence type="ECO:0000256" key="1">
    <source>
        <dbReference type="PIRNR" id="PIRNR016661"/>
    </source>
</evidence>
<feature type="transmembrane region" description="Helical" evidence="2">
    <location>
        <begin position="164"/>
        <end position="188"/>
    </location>
</feature>
<feature type="transmembrane region" description="Helical" evidence="2">
    <location>
        <begin position="96"/>
        <end position="117"/>
    </location>
</feature>
<reference evidence="3 4" key="1">
    <citation type="submission" date="2014-07" db="EMBL/GenBank/DDBJ databases">
        <title>Methanogenic archaea and the global carbon cycle.</title>
        <authorList>
            <person name="Henriksen J.R."/>
            <person name="Luke J."/>
            <person name="Reinhart S."/>
            <person name="Benedict M.N."/>
            <person name="Youngblut N.D."/>
            <person name="Metcalf M.E."/>
            <person name="Whitaker R.J."/>
            <person name="Metcalf W.W."/>
        </authorList>
    </citation>
    <scope>NUCLEOTIDE SEQUENCE [LARGE SCALE GENOMIC DNA]</scope>
    <source>
        <strain evidence="3 4">Wiesmoor</strain>
    </source>
</reference>
<dbReference type="AlphaFoldDB" id="A0A0E3QGI0"/>
<comment type="subcellular location">
    <subcellularLocation>
        <location evidence="1">Cell membrane</location>
        <topology evidence="1">Multi-pass membrane protein</topology>
    </subcellularLocation>
</comment>
<dbReference type="PANTHER" id="PTHR34295">
    <property type="entry name" value="BIOTIN TRANSPORTER BIOY"/>
    <property type="match status" value="1"/>
</dbReference>
<comment type="similarity">
    <text evidence="1">Belongs to the BioY family.</text>
</comment>
<dbReference type="InterPro" id="IPR003784">
    <property type="entry name" value="BioY"/>
</dbReference>
<feature type="transmembrane region" description="Helical" evidence="2">
    <location>
        <begin position="137"/>
        <end position="158"/>
    </location>
</feature>
<dbReference type="HOGENOM" id="CLU_077931_1_1_2"/>
<feature type="transmembrane region" description="Helical" evidence="2">
    <location>
        <begin position="21"/>
        <end position="41"/>
    </location>
</feature>
<protein>
    <submittedName>
        <fullName evidence="3">Substrate-specific component BioY of biotin ECF transporter</fullName>
    </submittedName>
</protein>
<organism evidence="3 4">
    <name type="scientific">Methanosarcina barkeri str. Wiesmoor</name>
    <dbReference type="NCBI Taxonomy" id="1434109"/>
    <lineage>
        <taxon>Archaea</taxon>
        <taxon>Methanobacteriati</taxon>
        <taxon>Methanobacteriota</taxon>
        <taxon>Stenosarchaea group</taxon>
        <taxon>Methanomicrobia</taxon>
        <taxon>Methanosarcinales</taxon>
        <taxon>Methanosarcinaceae</taxon>
        <taxon>Methanosarcina</taxon>
    </lineage>
</organism>
<keyword evidence="2" id="KW-1133">Transmembrane helix</keyword>
<dbReference type="GO" id="GO:0015225">
    <property type="term" value="F:biotin transmembrane transporter activity"/>
    <property type="evidence" value="ECO:0007669"/>
    <property type="project" value="UniProtKB-UniRule"/>
</dbReference>
<name>A0A0E3QGI0_METBA</name>
<dbReference type="GO" id="GO:0005886">
    <property type="term" value="C:plasma membrane"/>
    <property type="evidence" value="ECO:0007669"/>
    <property type="project" value="UniProtKB-SubCell"/>
</dbReference>
<dbReference type="PATRIC" id="fig|1434109.4.peg.502"/>
<keyword evidence="1" id="KW-1003">Cell membrane</keyword>
<dbReference type="PANTHER" id="PTHR34295:SF1">
    <property type="entry name" value="BIOTIN TRANSPORTER BIOY"/>
    <property type="match status" value="1"/>
</dbReference>
<evidence type="ECO:0000256" key="2">
    <source>
        <dbReference type="SAM" id="Phobius"/>
    </source>
</evidence>
<dbReference type="Proteomes" id="UP000033038">
    <property type="component" value="Chromosome"/>
</dbReference>
<feature type="transmembrane region" description="Helical" evidence="2">
    <location>
        <begin position="73"/>
        <end position="90"/>
    </location>
</feature>
<sequence>MIRGKNVYIKNKEPYFNRTPELRMMVFASLFAALTAVGAYIQIPIPFSPVPVTLQVFFVLLAGSMLKSKWGGLSMIVYTLLGIAGLPVFAGGSSGIGVLLGPTGGYITGFILAAYVIGKLSEKAEKADKSGLFINALNMSAGVLILYACGFIQLMFVADIGPGAALALGVIPFLPGEIIKTGVAAYIASNYKL</sequence>
<evidence type="ECO:0000313" key="4">
    <source>
        <dbReference type="Proteomes" id="UP000033038"/>
    </source>
</evidence>
<keyword evidence="2" id="KW-0812">Transmembrane</keyword>
<keyword evidence="1 2" id="KW-0472">Membrane</keyword>
<dbReference type="EMBL" id="CP009526">
    <property type="protein sequence ID" value="AKB49670.1"/>
    <property type="molecule type" value="Genomic_DNA"/>
</dbReference>
<proteinExistence type="inferred from homology"/>
<dbReference type="KEGG" id="mbw:MSBRW_0417"/>
<accession>A0A0E3QGI0</accession>
<keyword evidence="1" id="KW-0813">Transport</keyword>
<feature type="transmembrane region" description="Helical" evidence="2">
    <location>
        <begin position="47"/>
        <end position="66"/>
    </location>
</feature>
<evidence type="ECO:0000313" key="3">
    <source>
        <dbReference type="EMBL" id="AKB49670.1"/>
    </source>
</evidence>